<name>A0ACC1QPS3_9HYPO</name>
<organism evidence="1 2">
    <name type="scientific">Lecanicillium saksenae</name>
    <dbReference type="NCBI Taxonomy" id="468837"/>
    <lineage>
        <taxon>Eukaryota</taxon>
        <taxon>Fungi</taxon>
        <taxon>Dikarya</taxon>
        <taxon>Ascomycota</taxon>
        <taxon>Pezizomycotina</taxon>
        <taxon>Sordariomycetes</taxon>
        <taxon>Hypocreomycetidae</taxon>
        <taxon>Hypocreales</taxon>
        <taxon>Cordycipitaceae</taxon>
        <taxon>Lecanicillium</taxon>
    </lineage>
</organism>
<evidence type="ECO:0000313" key="2">
    <source>
        <dbReference type="Proteomes" id="UP001148737"/>
    </source>
</evidence>
<evidence type="ECO:0000313" key="1">
    <source>
        <dbReference type="EMBL" id="KAJ3484856.1"/>
    </source>
</evidence>
<gene>
    <name evidence="1" type="ORF">NLG97_g6960</name>
</gene>
<sequence>MLPIAQQFMHTVNKKQRDLGNWIPWIYLNYAWRDEEPFPHYGAENRALLAAVSAKYDPQSVFQKLRKTGFKLGRH</sequence>
<keyword evidence="2" id="KW-1185">Reference proteome</keyword>
<accession>A0ACC1QPS3</accession>
<proteinExistence type="predicted"/>
<comment type="caution">
    <text evidence="1">The sequence shown here is derived from an EMBL/GenBank/DDBJ whole genome shotgun (WGS) entry which is preliminary data.</text>
</comment>
<protein>
    <submittedName>
        <fullName evidence="1">Uncharacterized protein</fullName>
    </submittedName>
</protein>
<dbReference type="Proteomes" id="UP001148737">
    <property type="component" value="Unassembled WGS sequence"/>
</dbReference>
<dbReference type="EMBL" id="JANAKD010000996">
    <property type="protein sequence ID" value="KAJ3484856.1"/>
    <property type="molecule type" value="Genomic_DNA"/>
</dbReference>
<reference evidence="1" key="1">
    <citation type="submission" date="2022-07" db="EMBL/GenBank/DDBJ databases">
        <title>Genome Sequence of Lecanicillium saksenae.</title>
        <authorList>
            <person name="Buettner E."/>
        </authorList>
    </citation>
    <scope>NUCLEOTIDE SEQUENCE</scope>
    <source>
        <strain evidence="1">VT-O1</strain>
    </source>
</reference>